<dbReference type="InterPro" id="IPR046956">
    <property type="entry name" value="RLP23-like"/>
</dbReference>
<keyword evidence="2" id="KW-0812">Transmembrane</keyword>
<evidence type="ECO:0000256" key="5">
    <source>
        <dbReference type="ARBA" id="ARBA00023136"/>
    </source>
</evidence>
<comment type="subcellular location">
    <subcellularLocation>
        <location evidence="1">Membrane</location>
        <topology evidence="1">Single-pass type I membrane protein</topology>
    </subcellularLocation>
</comment>
<dbReference type="PANTHER" id="PTHR48061:SF2">
    <property type="entry name" value="RECEPTOR LIKE PROTEIN 30-LIKE"/>
    <property type="match status" value="1"/>
</dbReference>
<dbReference type="GO" id="GO:0016020">
    <property type="term" value="C:membrane"/>
    <property type="evidence" value="ECO:0007669"/>
    <property type="project" value="UniProtKB-SubCell"/>
</dbReference>
<feature type="non-terminal residue" evidence="8">
    <location>
        <position position="1"/>
    </location>
</feature>
<proteinExistence type="predicted"/>
<dbReference type="InterPro" id="IPR032675">
    <property type="entry name" value="LRR_dom_sf"/>
</dbReference>
<dbReference type="AlphaFoldDB" id="A0A392PIM0"/>
<evidence type="ECO:0000256" key="3">
    <source>
        <dbReference type="ARBA" id="ARBA00022729"/>
    </source>
</evidence>
<evidence type="ECO:0000256" key="4">
    <source>
        <dbReference type="ARBA" id="ARBA00022989"/>
    </source>
</evidence>
<protein>
    <submittedName>
        <fullName evidence="8">Verticillium wilt disease resistance protein</fullName>
    </submittedName>
</protein>
<dbReference type="Proteomes" id="UP000265520">
    <property type="component" value="Unassembled WGS sequence"/>
</dbReference>
<comment type="caution">
    <text evidence="8">The sequence shown here is derived from an EMBL/GenBank/DDBJ whole genome shotgun (WGS) entry which is preliminary data.</text>
</comment>
<sequence>SNELHGSIGCPHSNGDWKMLHIVDLASNNLTGTIPGTLLSSWKAMMRDEGMLGPEFGHLFFEVEDNYRPMSLKDVLPHLNKYLALKLVELLSNMPRSILQQGSADEVGKNSNGIHLCGYVKQLLGGSNT</sequence>
<evidence type="ECO:0000313" key="8">
    <source>
        <dbReference type="EMBL" id="MCI11908.1"/>
    </source>
</evidence>
<dbReference type="PANTHER" id="PTHR48061">
    <property type="entry name" value="LEUCINE-RICH REPEAT RECEPTOR PROTEIN KINASE EMS1-LIKE-RELATED"/>
    <property type="match status" value="1"/>
</dbReference>
<keyword evidence="3" id="KW-0732">Signal</keyword>
<keyword evidence="4" id="KW-1133">Transmembrane helix</keyword>
<organism evidence="8 9">
    <name type="scientific">Trifolium medium</name>
    <dbReference type="NCBI Taxonomy" id="97028"/>
    <lineage>
        <taxon>Eukaryota</taxon>
        <taxon>Viridiplantae</taxon>
        <taxon>Streptophyta</taxon>
        <taxon>Embryophyta</taxon>
        <taxon>Tracheophyta</taxon>
        <taxon>Spermatophyta</taxon>
        <taxon>Magnoliopsida</taxon>
        <taxon>eudicotyledons</taxon>
        <taxon>Gunneridae</taxon>
        <taxon>Pentapetalae</taxon>
        <taxon>rosids</taxon>
        <taxon>fabids</taxon>
        <taxon>Fabales</taxon>
        <taxon>Fabaceae</taxon>
        <taxon>Papilionoideae</taxon>
        <taxon>50 kb inversion clade</taxon>
        <taxon>NPAAA clade</taxon>
        <taxon>Hologalegina</taxon>
        <taxon>IRL clade</taxon>
        <taxon>Trifolieae</taxon>
        <taxon>Trifolium</taxon>
    </lineage>
</organism>
<keyword evidence="7" id="KW-0325">Glycoprotein</keyword>
<dbReference type="Gene3D" id="3.80.10.10">
    <property type="entry name" value="Ribonuclease Inhibitor"/>
    <property type="match status" value="1"/>
</dbReference>
<evidence type="ECO:0000256" key="1">
    <source>
        <dbReference type="ARBA" id="ARBA00004479"/>
    </source>
</evidence>
<evidence type="ECO:0000313" key="9">
    <source>
        <dbReference type="Proteomes" id="UP000265520"/>
    </source>
</evidence>
<accession>A0A392PIM0</accession>
<keyword evidence="5" id="KW-0472">Membrane</keyword>
<name>A0A392PIM0_9FABA</name>
<evidence type="ECO:0000256" key="2">
    <source>
        <dbReference type="ARBA" id="ARBA00022692"/>
    </source>
</evidence>
<reference evidence="8 9" key="1">
    <citation type="journal article" date="2018" name="Front. Plant Sci.">
        <title>Red Clover (Trifolium pratense) and Zigzag Clover (T. medium) - A Picture of Genomic Similarities and Differences.</title>
        <authorList>
            <person name="Dluhosova J."/>
            <person name="Istvanek J."/>
            <person name="Nedelnik J."/>
            <person name="Repkova J."/>
        </authorList>
    </citation>
    <scope>NUCLEOTIDE SEQUENCE [LARGE SCALE GENOMIC DNA]</scope>
    <source>
        <strain evidence="9">cv. 10/8</strain>
        <tissue evidence="8">Leaf</tissue>
    </source>
</reference>
<keyword evidence="6" id="KW-0675">Receptor</keyword>
<evidence type="ECO:0000256" key="6">
    <source>
        <dbReference type="ARBA" id="ARBA00023170"/>
    </source>
</evidence>
<evidence type="ECO:0000256" key="7">
    <source>
        <dbReference type="ARBA" id="ARBA00023180"/>
    </source>
</evidence>
<keyword evidence="9" id="KW-1185">Reference proteome</keyword>
<dbReference type="EMBL" id="LXQA010081993">
    <property type="protein sequence ID" value="MCI11908.1"/>
    <property type="molecule type" value="Genomic_DNA"/>
</dbReference>